<dbReference type="InterPro" id="IPR011051">
    <property type="entry name" value="RmlC_Cupin_sf"/>
</dbReference>
<dbReference type="AlphaFoldDB" id="A0A6J6VK85"/>
<dbReference type="SUPFAM" id="SSF51182">
    <property type="entry name" value="RmlC-like cupins"/>
    <property type="match status" value="1"/>
</dbReference>
<dbReference type="EMBL" id="CAEZYR010000198">
    <property type="protein sequence ID" value="CAB4772891.1"/>
    <property type="molecule type" value="Genomic_DNA"/>
</dbReference>
<reference evidence="1" key="1">
    <citation type="submission" date="2020-05" db="EMBL/GenBank/DDBJ databases">
        <authorList>
            <person name="Chiriac C."/>
            <person name="Salcher M."/>
            <person name="Ghai R."/>
            <person name="Kavagutti S V."/>
        </authorList>
    </citation>
    <scope>NUCLEOTIDE SEQUENCE</scope>
</reference>
<organism evidence="1">
    <name type="scientific">freshwater metagenome</name>
    <dbReference type="NCBI Taxonomy" id="449393"/>
    <lineage>
        <taxon>unclassified sequences</taxon>
        <taxon>metagenomes</taxon>
        <taxon>ecological metagenomes</taxon>
    </lineage>
</organism>
<evidence type="ECO:0000313" key="1">
    <source>
        <dbReference type="EMBL" id="CAB4772891.1"/>
    </source>
</evidence>
<sequence length="138" mass="15098">MPFHSPTDPTFWDLEPDFLKPVQAAAREFDMDIVHFILGPHDDERSPVAAVLRIPPNGVLVRHAHPVARFEVVVQGALDVGDRVLVPGDIMVSPANEFYGPHTAGDEGCTTVEVFASLAGVGNIIYDTEDGPQPQRFR</sequence>
<gene>
    <name evidence="1" type="ORF">UFOPK2754_03195</name>
</gene>
<dbReference type="Gene3D" id="2.60.120.10">
    <property type="entry name" value="Jelly Rolls"/>
    <property type="match status" value="1"/>
</dbReference>
<dbReference type="InterPro" id="IPR014710">
    <property type="entry name" value="RmlC-like_jellyroll"/>
</dbReference>
<accession>A0A6J6VK85</accession>
<protein>
    <submittedName>
        <fullName evidence="1">Unannotated protein</fullName>
    </submittedName>
</protein>
<name>A0A6J6VK85_9ZZZZ</name>
<proteinExistence type="predicted"/>